<keyword evidence="3" id="KW-1185">Reference proteome</keyword>
<reference evidence="2 3" key="1">
    <citation type="submission" date="2018-10" db="EMBL/GenBank/DDBJ databases">
        <title>A high-quality apple genome assembly.</title>
        <authorList>
            <person name="Hu J."/>
        </authorList>
    </citation>
    <scope>NUCLEOTIDE SEQUENCE [LARGE SCALE GENOMIC DNA]</scope>
    <source>
        <strain evidence="3">cv. HFTH1</strain>
        <tissue evidence="2">Young leaf</tissue>
    </source>
</reference>
<dbReference type="Proteomes" id="UP000290289">
    <property type="component" value="Chromosome 12"/>
</dbReference>
<dbReference type="AlphaFoldDB" id="A0A498IBZ3"/>
<accession>A0A498IBZ3</accession>
<dbReference type="Pfam" id="PF14223">
    <property type="entry name" value="Retrotran_gag_2"/>
    <property type="match status" value="1"/>
</dbReference>
<proteinExistence type="predicted"/>
<evidence type="ECO:0000313" key="3">
    <source>
        <dbReference type="Proteomes" id="UP000290289"/>
    </source>
</evidence>
<dbReference type="PANTHER" id="PTHR47481:SF22">
    <property type="entry name" value="RETROTRANSPOSON GAG DOMAIN-CONTAINING PROTEIN"/>
    <property type="match status" value="1"/>
</dbReference>
<evidence type="ECO:0000313" key="2">
    <source>
        <dbReference type="EMBL" id="RXH80996.1"/>
    </source>
</evidence>
<evidence type="ECO:0000256" key="1">
    <source>
        <dbReference type="SAM" id="SignalP"/>
    </source>
</evidence>
<feature type="chain" id="PRO_5019754565" evidence="1">
    <location>
        <begin position="29"/>
        <end position="240"/>
    </location>
</feature>
<comment type="caution">
    <text evidence="2">The sequence shown here is derived from an EMBL/GenBank/DDBJ whole genome shotgun (WGS) entry which is preliminary data.</text>
</comment>
<feature type="signal peptide" evidence="1">
    <location>
        <begin position="1"/>
        <end position="28"/>
    </location>
</feature>
<gene>
    <name evidence="2" type="ORF">DVH24_004910</name>
</gene>
<sequence length="240" mass="26978">MAGSGRGSRFSLLLLPLLISFSMLPCISISYKPGDIFQMKTEWHDMIGRNCPIFAVNREWNIKSTKCMIGHLCNSLLQYCPPFDAVSCAISSTSARDLWIRLQEQFDVLSKTTIFQMKSNLQTIKKGTDSITQLEARDFLAVAGVTFADADIVILALNGLPSEFNTFRCVIRGRDLREFRSQLTDLNQNNVVGSGKFKKGSSVSGRERRRRLCHRERNASARTTIGVVKYDKEIEENPGT</sequence>
<organism evidence="2 3">
    <name type="scientific">Malus domestica</name>
    <name type="common">Apple</name>
    <name type="synonym">Pyrus malus</name>
    <dbReference type="NCBI Taxonomy" id="3750"/>
    <lineage>
        <taxon>Eukaryota</taxon>
        <taxon>Viridiplantae</taxon>
        <taxon>Streptophyta</taxon>
        <taxon>Embryophyta</taxon>
        <taxon>Tracheophyta</taxon>
        <taxon>Spermatophyta</taxon>
        <taxon>Magnoliopsida</taxon>
        <taxon>eudicotyledons</taxon>
        <taxon>Gunneridae</taxon>
        <taxon>Pentapetalae</taxon>
        <taxon>rosids</taxon>
        <taxon>fabids</taxon>
        <taxon>Rosales</taxon>
        <taxon>Rosaceae</taxon>
        <taxon>Amygdaloideae</taxon>
        <taxon>Maleae</taxon>
        <taxon>Malus</taxon>
    </lineage>
</organism>
<dbReference type="PANTHER" id="PTHR47481">
    <property type="match status" value="1"/>
</dbReference>
<protein>
    <submittedName>
        <fullName evidence="2">Uncharacterized protein</fullName>
    </submittedName>
</protein>
<name>A0A498IBZ3_MALDO</name>
<keyword evidence="1" id="KW-0732">Signal</keyword>
<dbReference type="EMBL" id="RDQH01000338">
    <property type="protein sequence ID" value="RXH80996.1"/>
    <property type="molecule type" value="Genomic_DNA"/>
</dbReference>